<dbReference type="GO" id="GO:0005634">
    <property type="term" value="C:nucleus"/>
    <property type="evidence" value="ECO:0007669"/>
    <property type="project" value="UniProtKB-UniRule"/>
</dbReference>
<organism evidence="5">
    <name type="scientific">Polytomella parva</name>
    <dbReference type="NCBI Taxonomy" id="51329"/>
    <lineage>
        <taxon>Eukaryota</taxon>
        <taxon>Viridiplantae</taxon>
        <taxon>Chlorophyta</taxon>
        <taxon>core chlorophytes</taxon>
        <taxon>Chlorophyceae</taxon>
        <taxon>CS clade</taxon>
        <taxon>Chlamydomonadales</taxon>
        <taxon>Chlamydomonadaceae</taxon>
        <taxon>Polytomella</taxon>
    </lineage>
</organism>
<dbReference type="PANTHER" id="PTHR48112:SF22">
    <property type="entry name" value="MITOCHONDRIAL TRANSCRIPTION FACTOR A, ISOFORM B"/>
    <property type="match status" value="1"/>
</dbReference>
<dbReference type="GO" id="GO:0006357">
    <property type="term" value="P:regulation of transcription by RNA polymerase II"/>
    <property type="evidence" value="ECO:0007669"/>
    <property type="project" value="TreeGrafter"/>
</dbReference>
<name>A0A7S0YAV0_9CHLO</name>
<feature type="DNA-binding region" description="HMG box" evidence="2">
    <location>
        <begin position="143"/>
        <end position="210"/>
    </location>
</feature>
<dbReference type="GO" id="GO:0003677">
    <property type="term" value="F:DNA binding"/>
    <property type="evidence" value="ECO:0007669"/>
    <property type="project" value="UniProtKB-UniRule"/>
</dbReference>
<feature type="DNA-binding region" description="HMG box" evidence="2">
    <location>
        <begin position="67"/>
        <end position="139"/>
    </location>
</feature>
<dbReference type="InterPro" id="IPR009071">
    <property type="entry name" value="HMG_box_dom"/>
</dbReference>
<dbReference type="InterPro" id="IPR050342">
    <property type="entry name" value="HMGB"/>
</dbReference>
<accession>A0A7S0YAV0</accession>
<reference evidence="5" key="1">
    <citation type="submission" date="2021-01" db="EMBL/GenBank/DDBJ databases">
        <authorList>
            <person name="Corre E."/>
            <person name="Pelletier E."/>
            <person name="Niang G."/>
            <person name="Scheremetjew M."/>
            <person name="Finn R."/>
            <person name="Kale V."/>
            <person name="Holt S."/>
            <person name="Cochrane G."/>
            <person name="Meng A."/>
            <person name="Brown T."/>
            <person name="Cohen L."/>
        </authorList>
    </citation>
    <scope>NUCLEOTIDE SEQUENCE</scope>
    <source>
        <strain evidence="5">SAG 63-3</strain>
    </source>
</reference>
<feature type="coiled-coil region" evidence="3">
    <location>
        <begin position="117"/>
        <end position="144"/>
    </location>
</feature>
<dbReference type="InterPro" id="IPR036910">
    <property type="entry name" value="HMG_box_dom_sf"/>
</dbReference>
<dbReference type="PROSITE" id="PS50118">
    <property type="entry name" value="HMG_BOX_2"/>
    <property type="match status" value="2"/>
</dbReference>
<protein>
    <recommendedName>
        <fullName evidence="4">HMG box domain-containing protein</fullName>
    </recommendedName>
</protein>
<evidence type="ECO:0000259" key="4">
    <source>
        <dbReference type="PROSITE" id="PS50118"/>
    </source>
</evidence>
<keyword evidence="2" id="KW-0539">Nucleus</keyword>
<dbReference type="AlphaFoldDB" id="A0A7S0YAV0"/>
<gene>
    <name evidence="5" type="ORF">PPAR00522_LOCUS2660</name>
</gene>
<evidence type="ECO:0000256" key="1">
    <source>
        <dbReference type="ARBA" id="ARBA00023125"/>
    </source>
</evidence>
<dbReference type="Gene3D" id="1.10.30.10">
    <property type="entry name" value="High mobility group box domain"/>
    <property type="match status" value="2"/>
</dbReference>
<evidence type="ECO:0000256" key="3">
    <source>
        <dbReference type="SAM" id="Coils"/>
    </source>
</evidence>
<dbReference type="Pfam" id="PF09011">
    <property type="entry name" value="HMG_box_2"/>
    <property type="match status" value="2"/>
</dbReference>
<sequence>MMHLKLLSKLPVYRSFASLAAKNLKPDATENITFAVSDKIKAVLSDEETKQKPVNKKVLGNRTSKTLRRPPSGYNLYLRDRIKDYSSSSKTPLTRDEVRGLFSTFSKDYKLIEPEEKEKYQQMHNELFEEYRKKKEEVKDATRKRPLSGYQFFAQQYLRNYASDVRKKDQIRQGMMGTAIQELAQKWKNLSLTEKENYGELAQKRWSQSS</sequence>
<evidence type="ECO:0000256" key="2">
    <source>
        <dbReference type="PROSITE-ProRule" id="PRU00267"/>
    </source>
</evidence>
<feature type="domain" description="HMG box" evidence="4">
    <location>
        <begin position="143"/>
        <end position="210"/>
    </location>
</feature>
<proteinExistence type="predicted"/>
<evidence type="ECO:0000313" key="5">
    <source>
        <dbReference type="EMBL" id="CAD8766270.1"/>
    </source>
</evidence>
<dbReference type="SUPFAM" id="SSF47095">
    <property type="entry name" value="HMG-box"/>
    <property type="match status" value="2"/>
</dbReference>
<dbReference type="CDD" id="cd00084">
    <property type="entry name" value="HMG-box_SF"/>
    <property type="match status" value="1"/>
</dbReference>
<dbReference type="EMBL" id="HBFM01004680">
    <property type="protein sequence ID" value="CAD8766270.1"/>
    <property type="molecule type" value="Transcribed_RNA"/>
</dbReference>
<keyword evidence="3" id="KW-0175">Coiled coil</keyword>
<dbReference type="PANTHER" id="PTHR48112">
    <property type="entry name" value="HIGH MOBILITY GROUP PROTEIN DSP1"/>
    <property type="match status" value="1"/>
</dbReference>
<keyword evidence="1 2" id="KW-0238">DNA-binding</keyword>
<feature type="domain" description="HMG box" evidence="4">
    <location>
        <begin position="67"/>
        <end position="139"/>
    </location>
</feature>